<dbReference type="Gramene" id="TuG1812G0700005368.01.T01">
    <property type="protein sequence ID" value="TuG1812G0700005368.01.T01"/>
    <property type="gene ID" value="TuG1812G0700005368.01"/>
</dbReference>
<dbReference type="Pfam" id="PF00931">
    <property type="entry name" value="NB-ARC"/>
    <property type="match status" value="1"/>
</dbReference>
<dbReference type="GO" id="GO:0005524">
    <property type="term" value="F:ATP binding"/>
    <property type="evidence" value="ECO:0007669"/>
    <property type="project" value="UniProtKB-KW"/>
</dbReference>
<feature type="domain" description="NB-ARC" evidence="8">
    <location>
        <begin position="139"/>
        <end position="318"/>
    </location>
</feature>
<dbReference type="GO" id="GO:0051707">
    <property type="term" value="P:response to other organism"/>
    <property type="evidence" value="ECO:0007669"/>
    <property type="project" value="UniProtKB-ARBA"/>
</dbReference>
<keyword evidence="3" id="KW-0677">Repeat</keyword>
<dbReference type="SUPFAM" id="SSF52540">
    <property type="entry name" value="P-loop containing nucleoside triphosphate hydrolases"/>
    <property type="match status" value="1"/>
</dbReference>
<proteinExistence type="inferred from homology"/>
<dbReference type="InterPro" id="IPR003591">
    <property type="entry name" value="Leu-rich_rpt_typical-subtyp"/>
</dbReference>
<evidence type="ECO:0000259" key="11">
    <source>
        <dbReference type="Pfam" id="PF23598"/>
    </source>
</evidence>
<dbReference type="InterPro" id="IPR001611">
    <property type="entry name" value="Leu-rich_rpt"/>
</dbReference>
<evidence type="ECO:0000256" key="3">
    <source>
        <dbReference type="ARBA" id="ARBA00022737"/>
    </source>
</evidence>
<evidence type="ECO:0000256" key="4">
    <source>
        <dbReference type="ARBA" id="ARBA00022741"/>
    </source>
</evidence>
<dbReference type="InterPro" id="IPR058922">
    <property type="entry name" value="WHD_DRP"/>
</dbReference>
<dbReference type="PANTHER" id="PTHR36766:SF74">
    <property type="entry name" value="NB-ARC DOMAIN-CONTAINING PROTEIN"/>
    <property type="match status" value="1"/>
</dbReference>
<dbReference type="SUPFAM" id="SSF52058">
    <property type="entry name" value="L domain-like"/>
    <property type="match status" value="1"/>
</dbReference>
<evidence type="ECO:0000259" key="10">
    <source>
        <dbReference type="Pfam" id="PF23559"/>
    </source>
</evidence>
<keyword evidence="7" id="KW-0175">Coiled coil</keyword>
<dbReference type="Gene3D" id="3.80.10.10">
    <property type="entry name" value="Ribonuclease Inhibitor"/>
    <property type="match status" value="2"/>
</dbReference>
<keyword evidence="6" id="KW-0067">ATP-binding</keyword>
<dbReference type="Pfam" id="PF00560">
    <property type="entry name" value="LRR_1"/>
    <property type="match status" value="4"/>
</dbReference>
<accession>A0A8R7V7V6</accession>
<evidence type="ECO:0008006" key="14">
    <source>
        <dbReference type="Google" id="ProtNLM"/>
    </source>
</evidence>
<keyword evidence="5" id="KW-0611">Plant defense</keyword>
<feature type="domain" description="Disease resistance N-terminal" evidence="9">
    <location>
        <begin position="3"/>
        <end position="61"/>
    </location>
</feature>
<feature type="domain" description="Disease resistance protein winged helix" evidence="10">
    <location>
        <begin position="406"/>
        <end position="477"/>
    </location>
</feature>
<dbReference type="EnsemblPlants" id="TuG1812G0700005368.01.T01">
    <property type="protein sequence ID" value="TuG1812G0700005368.01.T01"/>
    <property type="gene ID" value="TuG1812G0700005368.01"/>
</dbReference>
<evidence type="ECO:0000313" key="12">
    <source>
        <dbReference type="EnsemblPlants" id="TuG1812G0700005368.01.T01"/>
    </source>
</evidence>
<evidence type="ECO:0000259" key="8">
    <source>
        <dbReference type="Pfam" id="PF00931"/>
    </source>
</evidence>
<dbReference type="InterPro" id="IPR027417">
    <property type="entry name" value="P-loop_NTPase"/>
</dbReference>
<dbReference type="AlphaFoldDB" id="A0A8R7V7V6"/>
<dbReference type="PRINTS" id="PR00364">
    <property type="entry name" value="DISEASERSIST"/>
</dbReference>
<evidence type="ECO:0000256" key="1">
    <source>
        <dbReference type="ARBA" id="ARBA00008894"/>
    </source>
</evidence>
<sequence length="817" mass="92397">MAEKMKDLEAVLGDADERSRRGGEGGMVFQRWLTKFKRVAYDVEDVLDELDANELISKTQSKVNLCFSRNNQFLQRITMPHKMKKVTKKIDEIEKEGRRRLSLVPLEARGEGNRNNETFAANWNGHGMKTGMVGRGVEKEKIISLLLTSEEANKDISIIPVVRLGGIGKTTLAESVFADKRVGVFDISIWVNVSKQFDLHKIGSAILRSIMNSTINLDNCDLQFHLKKELSTRRYLIVLDDLWEEDGDNLERLKEMLQHGRKGSRIIVTTRNLRVVQQLRTGFLANERKIVPVPESDIIDLGVLEPGDCWELIKRRAFGPDDDHSGLEEIGKQIAAKCGGLPLVANALGQVMSDIKTAGAWEDIRDTKVDLGLREGHQKETLERLMLSYYYMKLEFKMCFTYLAAFPKGFVMDRNRLIQQWNALGYICPGYDGQRCINYLLGMSFLRIPGSASVSPSPLHLKAPPDLVMHDLVHDLASIIAADEFIDLDATKSTSWNKARYCRHAQLTNFKNDPKVFKYIPRKLRSLHFRDLGVLQLPKKAFSRSKYLRVLDLSGHSAKGQSAPRSVVLPSSINQLKLIRYIDATGLPIKSLPKHFHALQNMETLILSNSLLQTLPDSICRLNKLCYLDLSFSSSLSKLPAPLGELSQLFFLNLSGCCTLQELPESICKLKCLHHLDMSGCCGLQKLPDEFGSLLKLSFLNLSSCSKLTKLPDNVSFPCLEHLNLSSCHELENLPTDFGHIRKLEFLNLSGCYKVSMLPGSFCQLSHLKYLDLSDCHNLEELPECFDHLCELQYLNLTNCPKIQQLPESLCKLFKLR</sequence>
<dbReference type="SMART" id="SM00369">
    <property type="entry name" value="LRR_TYP"/>
    <property type="match status" value="5"/>
</dbReference>
<comment type="similarity">
    <text evidence="1">Belongs to the disease resistance NB-LRR family.</text>
</comment>
<dbReference type="Pfam" id="PF23598">
    <property type="entry name" value="LRR_14"/>
    <property type="match status" value="1"/>
</dbReference>
<evidence type="ECO:0000256" key="6">
    <source>
        <dbReference type="ARBA" id="ARBA00022840"/>
    </source>
</evidence>
<dbReference type="Gene3D" id="1.10.8.430">
    <property type="entry name" value="Helical domain of apoptotic protease-activating factors"/>
    <property type="match status" value="1"/>
</dbReference>
<reference evidence="12" key="3">
    <citation type="submission" date="2022-06" db="UniProtKB">
        <authorList>
            <consortium name="EnsemblPlants"/>
        </authorList>
    </citation>
    <scope>IDENTIFICATION</scope>
</reference>
<dbReference type="PANTHER" id="PTHR36766">
    <property type="entry name" value="PLANT BROAD-SPECTRUM MILDEW RESISTANCE PROTEIN RPW8"/>
    <property type="match status" value="1"/>
</dbReference>
<evidence type="ECO:0000256" key="7">
    <source>
        <dbReference type="ARBA" id="ARBA00023054"/>
    </source>
</evidence>
<dbReference type="InterPro" id="IPR055414">
    <property type="entry name" value="LRR_R13L4/SHOC2-like"/>
</dbReference>
<dbReference type="Pfam" id="PF18052">
    <property type="entry name" value="Rx_N"/>
    <property type="match status" value="1"/>
</dbReference>
<dbReference type="InterPro" id="IPR042197">
    <property type="entry name" value="Apaf_helical"/>
</dbReference>
<reference evidence="12" key="2">
    <citation type="submission" date="2018-03" db="EMBL/GenBank/DDBJ databases">
        <title>The Triticum urartu genome reveals the dynamic nature of wheat genome evolution.</title>
        <authorList>
            <person name="Ling H."/>
            <person name="Ma B."/>
            <person name="Shi X."/>
            <person name="Liu H."/>
            <person name="Dong L."/>
            <person name="Sun H."/>
            <person name="Cao Y."/>
            <person name="Gao Q."/>
            <person name="Zheng S."/>
            <person name="Li Y."/>
            <person name="Yu Y."/>
            <person name="Du H."/>
            <person name="Qi M."/>
            <person name="Li Y."/>
            <person name="Yu H."/>
            <person name="Cui Y."/>
            <person name="Wang N."/>
            <person name="Chen C."/>
            <person name="Wu H."/>
            <person name="Zhao Y."/>
            <person name="Zhang J."/>
            <person name="Li Y."/>
            <person name="Zhou W."/>
            <person name="Zhang B."/>
            <person name="Hu W."/>
            <person name="Eijk M."/>
            <person name="Tang J."/>
            <person name="Witsenboer H."/>
            <person name="Zhao S."/>
            <person name="Li Z."/>
            <person name="Zhang A."/>
            <person name="Wang D."/>
            <person name="Liang C."/>
        </authorList>
    </citation>
    <scope>NUCLEOTIDE SEQUENCE [LARGE SCALE GENOMIC DNA]</scope>
    <source>
        <strain evidence="12">cv. G1812</strain>
    </source>
</reference>
<evidence type="ECO:0000256" key="5">
    <source>
        <dbReference type="ARBA" id="ARBA00022821"/>
    </source>
</evidence>
<name>A0A8R7V7V6_TRIUA</name>
<keyword evidence="4" id="KW-0547">Nucleotide-binding</keyword>
<protein>
    <recommendedName>
        <fullName evidence="14">Disease resistance protein RGA3</fullName>
    </recommendedName>
</protein>
<dbReference type="InterPro" id="IPR041118">
    <property type="entry name" value="Rx_N"/>
</dbReference>
<reference evidence="13" key="1">
    <citation type="journal article" date="2013" name="Nature">
        <title>Draft genome of the wheat A-genome progenitor Triticum urartu.</title>
        <authorList>
            <person name="Ling H.Q."/>
            <person name="Zhao S."/>
            <person name="Liu D."/>
            <person name="Wang J."/>
            <person name="Sun H."/>
            <person name="Zhang C."/>
            <person name="Fan H."/>
            <person name="Li D."/>
            <person name="Dong L."/>
            <person name="Tao Y."/>
            <person name="Gao C."/>
            <person name="Wu H."/>
            <person name="Li Y."/>
            <person name="Cui Y."/>
            <person name="Guo X."/>
            <person name="Zheng S."/>
            <person name="Wang B."/>
            <person name="Yu K."/>
            <person name="Liang Q."/>
            <person name="Yang W."/>
            <person name="Lou X."/>
            <person name="Chen J."/>
            <person name="Feng M."/>
            <person name="Jian J."/>
            <person name="Zhang X."/>
            <person name="Luo G."/>
            <person name="Jiang Y."/>
            <person name="Liu J."/>
            <person name="Wang Z."/>
            <person name="Sha Y."/>
            <person name="Zhang B."/>
            <person name="Wu H."/>
            <person name="Tang D."/>
            <person name="Shen Q."/>
            <person name="Xue P."/>
            <person name="Zou S."/>
            <person name="Wang X."/>
            <person name="Liu X."/>
            <person name="Wang F."/>
            <person name="Yang Y."/>
            <person name="An X."/>
            <person name="Dong Z."/>
            <person name="Zhang K."/>
            <person name="Zhang X."/>
            <person name="Luo M.C."/>
            <person name="Dvorak J."/>
            <person name="Tong Y."/>
            <person name="Wang J."/>
            <person name="Yang H."/>
            <person name="Li Z."/>
            <person name="Wang D."/>
            <person name="Zhang A."/>
            <person name="Wang J."/>
        </authorList>
    </citation>
    <scope>NUCLEOTIDE SEQUENCE</scope>
    <source>
        <strain evidence="13">cv. G1812</strain>
    </source>
</reference>
<evidence type="ECO:0000313" key="13">
    <source>
        <dbReference type="Proteomes" id="UP000015106"/>
    </source>
</evidence>
<dbReference type="InterPro" id="IPR002182">
    <property type="entry name" value="NB-ARC"/>
</dbReference>
<dbReference type="Proteomes" id="UP000015106">
    <property type="component" value="Chromosome 7"/>
</dbReference>
<dbReference type="InterPro" id="IPR032675">
    <property type="entry name" value="LRR_dom_sf"/>
</dbReference>
<evidence type="ECO:0000259" key="9">
    <source>
        <dbReference type="Pfam" id="PF18052"/>
    </source>
</evidence>
<dbReference type="Gene3D" id="3.40.50.300">
    <property type="entry name" value="P-loop containing nucleotide triphosphate hydrolases"/>
    <property type="match status" value="1"/>
</dbReference>
<dbReference type="GO" id="GO:0006952">
    <property type="term" value="P:defense response"/>
    <property type="evidence" value="ECO:0007669"/>
    <property type="project" value="UniProtKB-KW"/>
</dbReference>
<evidence type="ECO:0000256" key="2">
    <source>
        <dbReference type="ARBA" id="ARBA00022614"/>
    </source>
</evidence>
<feature type="domain" description="Disease resistance R13L4/SHOC-2-like LRR" evidence="11">
    <location>
        <begin position="524"/>
        <end position="649"/>
    </location>
</feature>
<dbReference type="Pfam" id="PF23559">
    <property type="entry name" value="WHD_DRP"/>
    <property type="match status" value="1"/>
</dbReference>
<dbReference type="Gene3D" id="1.20.5.4130">
    <property type="match status" value="1"/>
</dbReference>
<organism evidence="12 13">
    <name type="scientific">Triticum urartu</name>
    <name type="common">Red wild einkorn</name>
    <name type="synonym">Crithodium urartu</name>
    <dbReference type="NCBI Taxonomy" id="4572"/>
    <lineage>
        <taxon>Eukaryota</taxon>
        <taxon>Viridiplantae</taxon>
        <taxon>Streptophyta</taxon>
        <taxon>Embryophyta</taxon>
        <taxon>Tracheophyta</taxon>
        <taxon>Spermatophyta</taxon>
        <taxon>Magnoliopsida</taxon>
        <taxon>Liliopsida</taxon>
        <taxon>Poales</taxon>
        <taxon>Poaceae</taxon>
        <taxon>BOP clade</taxon>
        <taxon>Pooideae</taxon>
        <taxon>Triticodae</taxon>
        <taxon>Triticeae</taxon>
        <taxon>Triticinae</taxon>
        <taxon>Triticum</taxon>
    </lineage>
</organism>
<dbReference type="GO" id="GO:0043531">
    <property type="term" value="F:ADP binding"/>
    <property type="evidence" value="ECO:0007669"/>
    <property type="project" value="InterPro"/>
</dbReference>
<keyword evidence="13" id="KW-1185">Reference proteome</keyword>
<keyword evidence="2" id="KW-0433">Leucine-rich repeat</keyword>